<keyword evidence="2" id="KW-0238">DNA-binding</keyword>
<organism evidence="5 6">
    <name type="scientific">Leptolyngbya boryana NIES-2135</name>
    <dbReference type="NCBI Taxonomy" id="1973484"/>
    <lineage>
        <taxon>Bacteria</taxon>
        <taxon>Bacillati</taxon>
        <taxon>Cyanobacteriota</taxon>
        <taxon>Cyanophyceae</taxon>
        <taxon>Leptolyngbyales</taxon>
        <taxon>Leptolyngbyaceae</taxon>
        <taxon>Leptolyngbya group</taxon>
        <taxon>Leptolyngbya</taxon>
    </lineage>
</organism>
<name>A0A1Z4JH55_LEPBY</name>
<dbReference type="PANTHER" id="PTHR33204">
    <property type="entry name" value="TRANSCRIPTIONAL REGULATOR, MARR FAMILY"/>
    <property type="match status" value="1"/>
</dbReference>
<dbReference type="InterPro" id="IPR011991">
    <property type="entry name" value="ArsR-like_HTH"/>
</dbReference>
<dbReference type="PROSITE" id="PS51118">
    <property type="entry name" value="HTH_HXLR"/>
    <property type="match status" value="1"/>
</dbReference>
<proteinExistence type="predicted"/>
<reference evidence="5 6" key="1">
    <citation type="submission" date="2017-06" db="EMBL/GenBank/DDBJ databases">
        <title>Genome sequencing of cyanobaciteial culture collection at National Institute for Environmental Studies (NIES).</title>
        <authorList>
            <person name="Hirose Y."/>
            <person name="Shimura Y."/>
            <person name="Fujisawa T."/>
            <person name="Nakamura Y."/>
            <person name="Kawachi M."/>
        </authorList>
    </citation>
    <scope>NUCLEOTIDE SEQUENCE [LARGE SCALE GENOMIC DNA]</scope>
    <source>
        <strain evidence="5 6">NIES-2135</strain>
    </source>
</reference>
<evidence type="ECO:0000313" key="6">
    <source>
        <dbReference type="Proteomes" id="UP000217895"/>
    </source>
</evidence>
<keyword evidence="3" id="KW-0804">Transcription</keyword>
<dbReference type="Gene3D" id="3.30.1050.10">
    <property type="entry name" value="SCP2 sterol-binding domain"/>
    <property type="match status" value="1"/>
</dbReference>
<protein>
    <submittedName>
        <fullName evidence="5">HxlR family transcriptional regulator</fullName>
    </submittedName>
</protein>
<feature type="domain" description="HTH hxlR-type" evidence="4">
    <location>
        <begin position="17"/>
        <end position="114"/>
    </location>
</feature>
<dbReference type="SUPFAM" id="SSF55718">
    <property type="entry name" value="SCP-like"/>
    <property type="match status" value="1"/>
</dbReference>
<sequence>MAILSQSIMRKGYGQFCPVAKAAEVVGDRWALLVLREMLYGNRYFNDISRGVPLMSRALLSQRLKELEKMGVVMSHEKETGQGYEYLLTPAGEALRPIVEAMGVWAQQWGSEQIAPEDLDDALLMWGMRRRVNLEAVPSQKLVLQFDFQGLTKQRKTRRSWWLVIEDGEVDVCQKNPGFEVDVLISADLSVFTHVWMGYTPLKLALQQETICFEGDRNLVRQVPAWLYLNGEWRYGMGIDHSAMQLIQANHKHIAAECNEISGS</sequence>
<gene>
    <name evidence="5" type="ORF">NIES2135_29240</name>
</gene>
<dbReference type="Gene3D" id="1.10.10.10">
    <property type="entry name" value="Winged helix-like DNA-binding domain superfamily/Winged helix DNA-binding domain"/>
    <property type="match status" value="1"/>
</dbReference>
<dbReference type="CDD" id="cd00090">
    <property type="entry name" value="HTH_ARSR"/>
    <property type="match status" value="1"/>
</dbReference>
<dbReference type="Proteomes" id="UP000217895">
    <property type="component" value="Chromosome"/>
</dbReference>
<dbReference type="Pfam" id="PF01638">
    <property type="entry name" value="HxlR"/>
    <property type="match status" value="1"/>
</dbReference>
<evidence type="ECO:0000313" key="5">
    <source>
        <dbReference type="EMBL" id="BAY56094.1"/>
    </source>
</evidence>
<keyword evidence="6" id="KW-1185">Reference proteome</keyword>
<evidence type="ECO:0000256" key="1">
    <source>
        <dbReference type="ARBA" id="ARBA00023015"/>
    </source>
</evidence>
<dbReference type="InterPro" id="IPR003033">
    <property type="entry name" value="SCP2_sterol-bd_dom"/>
</dbReference>
<dbReference type="GO" id="GO:0003677">
    <property type="term" value="F:DNA binding"/>
    <property type="evidence" value="ECO:0007669"/>
    <property type="project" value="UniProtKB-KW"/>
</dbReference>
<evidence type="ECO:0000259" key="4">
    <source>
        <dbReference type="PROSITE" id="PS51118"/>
    </source>
</evidence>
<dbReference type="InterPro" id="IPR036527">
    <property type="entry name" value="SCP2_sterol-bd_dom_sf"/>
</dbReference>
<dbReference type="InterPro" id="IPR036390">
    <property type="entry name" value="WH_DNA-bd_sf"/>
</dbReference>
<evidence type="ECO:0000256" key="3">
    <source>
        <dbReference type="ARBA" id="ARBA00023163"/>
    </source>
</evidence>
<dbReference type="InterPro" id="IPR036388">
    <property type="entry name" value="WH-like_DNA-bd_sf"/>
</dbReference>
<dbReference type="EMBL" id="AP018203">
    <property type="protein sequence ID" value="BAY56094.1"/>
    <property type="molecule type" value="Genomic_DNA"/>
</dbReference>
<dbReference type="InterPro" id="IPR002577">
    <property type="entry name" value="HTH_HxlR"/>
</dbReference>
<accession>A0A1Z4JH55</accession>
<dbReference type="SUPFAM" id="SSF46785">
    <property type="entry name" value="Winged helix' DNA-binding domain"/>
    <property type="match status" value="1"/>
</dbReference>
<evidence type="ECO:0000256" key="2">
    <source>
        <dbReference type="ARBA" id="ARBA00023125"/>
    </source>
</evidence>
<dbReference type="Pfam" id="PF02036">
    <property type="entry name" value="SCP2"/>
    <property type="match status" value="1"/>
</dbReference>
<dbReference type="PANTHER" id="PTHR33204:SF18">
    <property type="entry name" value="TRANSCRIPTIONAL REGULATORY PROTEIN"/>
    <property type="match status" value="1"/>
</dbReference>
<keyword evidence="1" id="KW-0805">Transcription regulation</keyword>
<dbReference type="AlphaFoldDB" id="A0A1Z4JH55"/>